<dbReference type="PANTHER" id="PTHR28256">
    <property type="entry name" value="RIBONUCLEASES P/MRP PROTEIN SUBUNIT POP7"/>
    <property type="match status" value="1"/>
</dbReference>
<dbReference type="GO" id="GO:0000171">
    <property type="term" value="F:ribonuclease MRP activity"/>
    <property type="evidence" value="ECO:0007669"/>
    <property type="project" value="TreeGrafter"/>
</dbReference>
<feature type="region of interest" description="Disordered" evidence="4">
    <location>
        <begin position="124"/>
        <end position="158"/>
    </location>
</feature>
<comment type="caution">
    <text evidence="5">The sequence shown here is derived from an EMBL/GenBank/DDBJ whole genome shotgun (WGS) entry which is preliminary data.</text>
</comment>
<dbReference type="Pfam" id="PF12328">
    <property type="entry name" value="Rpp20"/>
    <property type="match status" value="1"/>
</dbReference>
<keyword evidence="2" id="KW-0819">tRNA processing</keyword>
<evidence type="ECO:0000313" key="6">
    <source>
        <dbReference type="Proteomes" id="UP000191522"/>
    </source>
</evidence>
<keyword evidence="3" id="KW-0539">Nucleus</keyword>
<dbReference type="GO" id="GO:0001682">
    <property type="term" value="P:tRNA 5'-leader removal"/>
    <property type="evidence" value="ECO:0007669"/>
    <property type="project" value="InterPro"/>
</dbReference>
<dbReference type="AlphaFoldDB" id="A0A1V6PM70"/>
<dbReference type="Gene3D" id="3.30.110.20">
    <property type="entry name" value="Alba-like domain"/>
    <property type="match status" value="1"/>
</dbReference>
<accession>A0A1V6PM70</accession>
<organism evidence="5 6">
    <name type="scientific">Penicillium decumbens</name>
    <dbReference type="NCBI Taxonomy" id="69771"/>
    <lineage>
        <taxon>Eukaryota</taxon>
        <taxon>Fungi</taxon>
        <taxon>Dikarya</taxon>
        <taxon>Ascomycota</taxon>
        <taxon>Pezizomycotina</taxon>
        <taxon>Eurotiomycetes</taxon>
        <taxon>Eurotiomycetidae</taxon>
        <taxon>Eurotiales</taxon>
        <taxon>Aspergillaceae</taxon>
        <taxon>Penicillium</taxon>
    </lineage>
</organism>
<dbReference type="EMBL" id="MDYL01000002">
    <property type="protein sequence ID" value="OQD77837.1"/>
    <property type="molecule type" value="Genomic_DNA"/>
</dbReference>
<dbReference type="GO" id="GO:0006364">
    <property type="term" value="P:rRNA processing"/>
    <property type="evidence" value="ECO:0007669"/>
    <property type="project" value="TreeGrafter"/>
</dbReference>
<evidence type="ECO:0000256" key="2">
    <source>
        <dbReference type="ARBA" id="ARBA00022694"/>
    </source>
</evidence>
<dbReference type="GO" id="GO:0034965">
    <property type="term" value="P:intronic box C/D snoRNA processing"/>
    <property type="evidence" value="ECO:0007669"/>
    <property type="project" value="TreeGrafter"/>
</dbReference>
<dbReference type="GO" id="GO:0003723">
    <property type="term" value="F:RNA binding"/>
    <property type="evidence" value="ECO:0007669"/>
    <property type="project" value="TreeGrafter"/>
</dbReference>
<sequence length="384" mass="43271">MYLEGKGRVLAIDLDPFDHNQSHSVSSLEFTYIPGIEKIYKTYRKSNLGRFQGSSSAGEIQQYLQAQIYLSSRSTKTTTWAPTCAKYPPIPDIWDIPTPQLMKTKEVNPRALYALDRELRGSTGVQPNALPIPPGRKRATIRQHPCDSSPTTSHHRATTLTMGKGPLEKSFQFEKKNQDLVKLPQYAKVEKRPIPHAPVASPYAGPSVPKIVYVSSKTPFMSAVKRVQKLLRQAEKRATAGISLEDTQKTEKQKFAELAKAADTREEIFVKATGKAIEKALNVGKWFEEKEAEYTARVTTGSVLVVDDVVEDEDKKEREMRKQQRQERAQDTAGQKDSVKSEESASKDLAKKRKREVPKGSEDDELPETRTRWIKMVEVAISLK</sequence>
<dbReference type="GO" id="GO:0000294">
    <property type="term" value="P:nuclear-transcribed mRNA catabolic process, RNase MRP-dependent"/>
    <property type="evidence" value="ECO:0007669"/>
    <property type="project" value="TreeGrafter"/>
</dbReference>
<name>A0A1V6PM70_PENDC</name>
<dbReference type="SUPFAM" id="SSF82704">
    <property type="entry name" value="AlbA-like"/>
    <property type="match status" value="1"/>
</dbReference>
<evidence type="ECO:0000256" key="4">
    <source>
        <dbReference type="SAM" id="MobiDB-lite"/>
    </source>
</evidence>
<feature type="compositionally biased region" description="Basic and acidic residues" evidence="4">
    <location>
        <begin position="314"/>
        <end position="330"/>
    </location>
</feature>
<keyword evidence="6" id="KW-1185">Reference proteome</keyword>
<feature type="compositionally biased region" description="Basic and acidic residues" evidence="4">
    <location>
        <begin position="337"/>
        <end position="349"/>
    </location>
</feature>
<dbReference type="InterPro" id="IPR036882">
    <property type="entry name" value="Alba-like_dom_sf"/>
</dbReference>
<feature type="region of interest" description="Disordered" evidence="4">
    <location>
        <begin position="314"/>
        <end position="371"/>
    </location>
</feature>
<dbReference type="GO" id="GO:0004526">
    <property type="term" value="F:ribonuclease P activity"/>
    <property type="evidence" value="ECO:0007669"/>
    <property type="project" value="TreeGrafter"/>
</dbReference>
<protein>
    <submittedName>
        <fullName evidence="5">Uncharacterized protein</fullName>
    </submittedName>
</protein>
<dbReference type="STRING" id="69771.A0A1V6PM70"/>
<dbReference type="InterPro" id="IPR014612">
    <property type="entry name" value="Pop7/Rpp20"/>
</dbReference>
<evidence type="ECO:0000256" key="3">
    <source>
        <dbReference type="ARBA" id="ARBA00023242"/>
    </source>
</evidence>
<gene>
    <name evidence="5" type="ORF">PENDEC_c002G02821</name>
</gene>
<feature type="compositionally biased region" description="Basic and acidic residues" evidence="4">
    <location>
        <begin position="357"/>
        <end position="371"/>
    </location>
</feature>
<dbReference type="OrthoDB" id="5416589at2759"/>
<comment type="subcellular location">
    <subcellularLocation>
        <location evidence="1">Nucleus</location>
    </subcellularLocation>
</comment>
<evidence type="ECO:0000313" key="5">
    <source>
        <dbReference type="EMBL" id="OQD77837.1"/>
    </source>
</evidence>
<proteinExistence type="predicted"/>
<dbReference type="Proteomes" id="UP000191522">
    <property type="component" value="Unassembled WGS sequence"/>
</dbReference>
<dbReference type="GO" id="GO:0005655">
    <property type="term" value="C:nucleolar ribonuclease P complex"/>
    <property type="evidence" value="ECO:0007669"/>
    <property type="project" value="InterPro"/>
</dbReference>
<dbReference type="GO" id="GO:0000172">
    <property type="term" value="C:ribonuclease MRP complex"/>
    <property type="evidence" value="ECO:0007669"/>
    <property type="project" value="InterPro"/>
</dbReference>
<dbReference type="InterPro" id="IPR020241">
    <property type="entry name" value="RNase_P/MRP_Pop7_fungi"/>
</dbReference>
<evidence type="ECO:0000256" key="1">
    <source>
        <dbReference type="ARBA" id="ARBA00004123"/>
    </source>
</evidence>
<dbReference type="PANTHER" id="PTHR28256:SF1">
    <property type="entry name" value="RIBONUCLEASES P_MRP PROTEIN SUBUNIT POP7"/>
    <property type="match status" value="1"/>
</dbReference>
<reference evidence="6" key="1">
    <citation type="journal article" date="2017" name="Nat. Microbiol.">
        <title>Global analysis of biosynthetic gene clusters reveals vast potential of secondary metabolite production in Penicillium species.</title>
        <authorList>
            <person name="Nielsen J.C."/>
            <person name="Grijseels S."/>
            <person name="Prigent S."/>
            <person name="Ji B."/>
            <person name="Dainat J."/>
            <person name="Nielsen K.F."/>
            <person name="Frisvad J.C."/>
            <person name="Workman M."/>
            <person name="Nielsen J."/>
        </authorList>
    </citation>
    <scope>NUCLEOTIDE SEQUENCE [LARGE SCALE GENOMIC DNA]</scope>
    <source>
        <strain evidence="6">IBT 11843</strain>
    </source>
</reference>